<keyword evidence="9" id="KW-0732">Signal</keyword>
<evidence type="ECO:0000256" key="4">
    <source>
        <dbReference type="ARBA" id="ARBA00022692"/>
    </source>
</evidence>
<reference evidence="11 12" key="1">
    <citation type="submission" date="2022-06" db="EMBL/GenBank/DDBJ databases">
        <title>A taxonomic note on the genus Prevotella: Description of four novel genera and emended description of the genera Hallella and Xylanibacter.</title>
        <authorList>
            <person name="Hitch T.C.A."/>
        </authorList>
    </citation>
    <scope>NUCLEOTIDE SEQUENCE [LARGE SCALE GENOMIC DNA]</scope>
    <source>
        <strain evidence="11 12">DSM 100619</strain>
    </source>
</reference>
<feature type="signal peptide" evidence="9">
    <location>
        <begin position="1"/>
        <end position="21"/>
    </location>
</feature>
<evidence type="ECO:0000256" key="2">
    <source>
        <dbReference type="ARBA" id="ARBA00022475"/>
    </source>
</evidence>
<sequence>MKYSKIFLLFLFSLFCLSTSAEQGESLDKSHKDSLYYTQTADSLLAHTLRLHGIKFTHNNSVVLLETGQEKFDDLFKAIKDARSSIHMEYFNFRNDSITHALIDLLAEKVKQGVEVRLLFDGFGNYSNNRPLKRKHIDAIRKAGIEIYEYKPIRFPWVDAIFNRDHRKIVIIDGKIAYTGGMNVADYYIKGKLKIGSWHDMHCRIDGDAVNTLQSIFLRMWKKVSHQDVHGWKYYRGGVPANYFTDLRPDTTPTRYQKMVGIINREPHTSNDIIRVFYLNAINDAHDSIKIINPYFTLNCKLIKALEKAVDRGVKVEIMLSTKCDVPLTPDCGFYNAHLLMGHGCKIWMYTAGFHHTKVIMVDGRICTVGSANLDSRSLRWDYEDNAVILDKYITQQLCDLFDREKKQSFLLTEENWKEWRTPWQRFRGGFAKMLSPFL</sequence>
<evidence type="ECO:0000256" key="8">
    <source>
        <dbReference type="NCBIfam" id="TIGR04265"/>
    </source>
</evidence>
<dbReference type="CDD" id="cd09110">
    <property type="entry name" value="PLDc_CLS_1"/>
    <property type="match status" value="1"/>
</dbReference>
<name>A0ABT1BTR7_9BACT</name>
<dbReference type="NCBIfam" id="TIGR04265">
    <property type="entry name" value="bac_cardiolipin"/>
    <property type="match status" value="1"/>
</dbReference>
<keyword evidence="2" id="KW-1003">Cell membrane</keyword>
<dbReference type="PROSITE" id="PS50035">
    <property type="entry name" value="PLD"/>
    <property type="match status" value="2"/>
</dbReference>
<keyword evidence="3" id="KW-0808">Transferase</keyword>
<dbReference type="EMBL" id="JAMXLY010000002">
    <property type="protein sequence ID" value="MCO6024474.1"/>
    <property type="molecule type" value="Genomic_DNA"/>
</dbReference>
<keyword evidence="7" id="KW-0472">Membrane</keyword>
<dbReference type="CDD" id="cd09112">
    <property type="entry name" value="PLDc_CLS_2"/>
    <property type="match status" value="1"/>
</dbReference>
<dbReference type="Proteomes" id="UP001204015">
    <property type="component" value="Unassembled WGS sequence"/>
</dbReference>
<keyword evidence="6" id="KW-1133">Transmembrane helix</keyword>
<evidence type="ECO:0000259" key="10">
    <source>
        <dbReference type="PROSITE" id="PS50035"/>
    </source>
</evidence>
<evidence type="ECO:0000256" key="6">
    <source>
        <dbReference type="ARBA" id="ARBA00022989"/>
    </source>
</evidence>
<evidence type="ECO:0000256" key="1">
    <source>
        <dbReference type="ARBA" id="ARBA00004236"/>
    </source>
</evidence>
<feature type="domain" description="PLD phosphodiesterase" evidence="10">
    <location>
        <begin position="351"/>
        <end position="378"/>
    </location>
</feature>
<keyword evidence="12" id="KW-1185">Reference proteome</keyword>
<dbReference type="InterPro" id="IPR025202">
    <property type="entry name" value="PLD-like_dom"/>
</dbReference>
<evidence type="ECO:0000256" key="9">
    <source>
        <dbReference type="SAM" id="SignalP"/>
    </source>
</evidence>
<dbReference type="EC" id="2.7.8.-" evidence="8"/>
<dbReference type="SMART" id="SM00155">
    <property type="entry name" value="PLDc"/>
    <property type="match status" value="2"/>
</dbReference>
<feature type="chain" id="PRO_5047018189" description="Cardiolipin synthase" evidence="9">
    <location>
        <begin position="22"/>
        <end position="439"/>
    </location>
</feature>
<gene>
    <name evidence="11" type="primary">cls</name>
    <name evidence="11" type="ORF">NG821_01210</name>
</gene>
<organism evidence="11 12">
    <name type="scientific">Segatella cerevisiae</name>
    <dbReference type="NCBI Taxonomy" id="2053716"/>
    <lineage>
        <taxon>Bacteria</taxon>
        <taxon>Pseudomonadati</taxon>
        <taxon>Bacteroidota</taxon>
        <taxon>Bacteroidia</taxon>
        <taxon>Bacteroidales</taxon>
        <taxon>Prevotellaceae</taxon>
        <taxon>Segatella</taxon>
    </lineage>
</organism>
<dbReference type="Gene3D" id="3.30.870.10">
    <property type="entry name" value="Endonuclease Chain A"/>
    <property type="match status" value="2"/>
</dbReference>
<keyword evidence="5" id="KW-0677">Repeat</keyword>
<comment type="subcellular location">
    <subcellularLocation>
        <location evidence="1">Cell membrane</location>
    </subcellularLocation>
</comment>
<evidence type="ECO:0000313" key="11">
    <source>
        <dbReference type="EMBL" id="MCO6024474.1"/>
    </source>
</evidence>
<evidence type="ECO:0000313" key="12">
    <source>
        <dbReference type="Proteomes" id="UP001204015"/>
    </source>
</evidence>
<comment type="caution">
    <text evidence="11">The sequence shown here is derived from an EMBL/GenBank/DDBJ whole genome shotgun (WGS) entry which is preliminary data.</text>
</comment>
<feature type="domain" description="PLD phosphodiesterase" evidence="10">
    <location>
        <begin position="161"/>
        <end position="188"/>
    </location>
</feature>
<dbReference type="SUPFAM" id="SSF56024">
    <property type="entry name" value="Phospholipase D/nuclease"/>
    <property type="match status" value="2"/>
</dbReference>
<evidence type="ECO:0000256" key="7">
    <source>
        <dbReference type="ARBA" id="ARBA00023136"/>
    </source>
</evidence>
<keyword evidence="4" id="KW-0812">Transmembrane</keyword>
<dbReference type="RefSeq" id="WP_252759837.1">
    <property type="nucleotide sequence ID" value="NZ_JAMXLY010000002.1"/>
</dbReference>
<dbReference type="PANTHER" id="PTHR21248">
    <property type="entry name" value="CARDIOLIPIN SYNTHASE"/>
    <property type="match status" value="1"/>
</dbReference>
<dbReference type="InterPro" id="IPR001736">
    <property type="entry name" value="PLipase_D/transphosphatidylase"/>
</dbReference>
<protein>
    <recommendedName>
        <fullName evidence="8">Cardiolipin synthase</fullName>
        <ecNumber evidence="8">2.7.8.-</ecNumber>
    </recommendedName>
</protein>
<dbReference type="Pfam" id="PF13091">
    <property type="entry name" value="PLDc_2"/>
    <property type="match status" value="2"/>
</dbReference>
<accession>A0ABT1BTR7</accession>
<dbReference type="InterPro" id="IPR022924">
    <property type="entry name" value="Cardiolipin_synthase"/>
</dbReference>
<dbReference type="PANTHER" id="PTHR21248:SF22">
    <property type="entry name" value="PHOSPHOLIPASE D"/>
    <property type="match status" value="1"/>
</dbReference>
<evidence type="ECO:0000256" key="3">
    <source>
        <dbReference type="ARBA" id="ARBA00022679"/>
    </source>
</evidence>
<proteinExistence type="predicted"/>
<evidence type="ECO:0000256" key="5">
    <source>
        <dbReference type="ARBA" id="ARBA00022737"/>
    </source>
</evidence>